<name>A0A286RI05_9BACT</name>
<keyword evidence="2" id="KW-1185">Reference proteome</keyword>
<protein>
    <submittedName>
        <fullName evidence="1">Uncharacterized protein</fullName>
    </submittedName>
</protein>
<dbReference type="EMBL" id="CP018477">
    <property type="protein sequence ID" value="ASV75588.1"/>
    <property type="molecule type" value="Genomic_DNA"/>
</dbReference>
<dbReference type="KEGG" id="ttf:THTE_2986"/>
<dbReference type="Proteomes" id="UP000215086">
    <property type="component" value="Chromosome"/>
</dbReference>
<sequence length="67" mass="7820">MTWVFVIGKNLKNFVSLGDLEANLAPQSQVRLWGTCRDDLAYLLPMSLRTRFIARRRRGWANARHCE</sequence>
<gene>
    <name evidence="1" type="ORF">THTE_2986</name>
</gene>
<dbReference type="AlphaFoldDB" id="A0A286RI05"/>
<proteinExistence type="predicted"/>
<evidence type="ECO:0000313" key="2">
    <source>
        <dbReference type="Proteomes" id="UP000215086"/>
    </source>
</evidence>
<evidence type="ECO:0000313" key="1">
    <source>
        <dbReference type="EMBL" id="ASV75588.1"/>
    </source>
</evidence>
<organism evidence="1 2">
    <name type="scientific">Thermogutta terrifontis</name>
    <dbReference type="NCBI Taxonomy" id="1331910"/>
    <lineage>
        <taxon>Bacteria</taxon>
        <taxon>Pseudomonadati</taxon>
        <taxon>Planctomycetota</taxon>
        <taxon>Planctomycetia</taxon>
        <taxon>Pirellulales</taxon>
        <taxon>Thermoguttaceae</taxon>
        <taxon>Thermogutta</taxon>
    </lineage>
</organism>
<accession>A0A286RI05</accession>
<reference evidence="1 2" key="1">
    <citation type="journal article" name="Front. Microbiol.">
        <title>Sugar Metabolism of the First Thermophilic Planctomycete Thermogutta terrifontis: Comparative Genomic and Transcriptomic Approaches.</title>
        <authorList>
            <person name="Elcheninov A.G."/>
            <person name="Menzel P."/>
            <person name="Gudbergsdottir S.R."/>
            <person name="Slesarev A.I."/>
            <person name="Kadnikov V.V."/>
            <person name="Krogh A."/>
            <person name="Bonch-Osmolovskaya E.A."/>
            <person name="Peng X."/>
            <person name="Kublanov I.V."/>
        </authorList>
    </citation>
    <scope>NUCLEOTIDE SEQUENCE [LARGE SCALE GENOMIC DNA]</scope>
    <source>
        <strain evidence="1 2">R1</strain>
    </source>
</reference>